<dbReference type="Pfam" id="PF00873">
    <property type="entry name" value="ACR_tran"/>
    <property type="match status" value="1"/>
</dbReference>
<dbReference type="Gene3D" id="3.30.70.1440">
    <property type="entry name" value="Multidrug efflux transporter AcrB pore domain"/>
    <property type="match status" value="1"/>
</dbReference>
<dbReference type="SUPFAM" id="SSF82693">
    <property type="entry name" value="Multidrug efflux transporter AcrB pore domain, PN1, PN2, PC1 and PC2 subdomains"/>
    <property type="match status" value="2"/>
</dbReference>
<feature type="transmembrane region" description="Helical" evidence="1">
    <location>
        <begin position="988"/>
        <end position="1015"/>
    </location>
</feature>
<evidence type="ECO:0000313" key="3">
    <source>
        <dbReference type="Proteomes" id="UP000239480"/>
    </source>
</evidence>
<dbReference type="Proteomes" id="UP000239480">
    <property type="component" value="Unassembled WGS sequence"/>
</dbReference>
<feature type="transmembrane region" description="Helical" evidence="1">
    <location>
        <begin position="421"/>
        <end position="445"/>
    </location>
</feature>
<dbReference type="RefSeq" id="WP_106203558.1">
    <property type="nucleotide sequence ID" value="NZ_PVTD01000001.1"/>
</dbReference>
<keyword evidence="1" id="KW-0472">Membrane</keyword>
<dbReference type="GO" id="GO:0005886">
    <property type="term" value="C:plasma membrane"/>
    <property type="evidence" value="ECO:0007669"/>
    <property type="project" value="TreeGrafter"/>
</dbReference>
<dbReference type="SUPFAM" id="SSF82866">
    <property type="entry name" value="Multidrug efflux transporter AcrB transmembrane domain"/>
    <property type="match status" value="2"/>
</dbReference>
<keyword evidence="3" id="KW-1185">Reference proteome</keyword>
<dbReference type="OrthoDB" id="174266at2"/>
<dbReference type="Gene3D" id="3.30.2090.10">
    <property type="entry name" value="Multidrug efflux transporter AcrB TolC docking domain, DN and DC subdomains"/>
    <property type="match status" value="2"/>
</dbReference>
<dbReference type="PANTHER" id="PTHR32063:SF33">
    <property type="entry name" value="RND SUPERFAMILY EFFLUX PUMP PERMEASE COMPONENT"/>
    <property type="match status" value="1"/>
</dbReference>
<dbReference type="Gene3D" id="3.30.70.1320">
    <property type="entry name" value="Multidrug efflux transporter AcrB pore domain like"/>
    <property type="match status" value="1"/>
</dbReference>
<feature type="transmembrane region" description="Helical" evidence="1">
    <location>
        <begin position="327"/>
        <end position="346"/>
    </location>
</feature>
<feature type="transmembrane region" description="Helical" evidence="1">
    <location>
        <begin position="353"/>
        <end position="373"/>
    </location>
</feature>
<evidence type="ECO:0000313" key="2">
    <source>
        <dbReference type="EMBL" id="PRY26838.1"/>
    </source>
</evidence>
<dbReference type="InterPro" id="IPR001036">
    <property type="entry name" value="Acrflvin-R"/>
</dbReference>
<feature type="transmembrane region" description="Helical" evidence="1">
    <location>
        <begin position="886"/>
        <end position="906"/>
    </location>
</feature>
<dbReference type="EMBL" id="PVTD01000001">
    <property type="protein sequence ID" value="PRY26838.1"/>
    <property type="molecule type" value="Genomic_DNA"/>
</dbReference>
<feature type="transmembrane region" description="Helical" evidence="1">
    <location>
        <begin position="518"/>
        <end position="536"/>
    </location>
</feature>
<gene>
    <name evidence="2" type="ORF">CLV78_101942</name>
</gene>
<feature type="transmembrane region" description="Helical" evidence="1">
    <location>
        <begin position="912"/>
        <end position="936"/>
    </location>
</feature>
<protein>
    <submittedName>
        <fullName evidence="2">Multidrug efflux pump subunit AcrB</fullName>
    </submittedName>
</protein>
<accession>A0A2T0S082</accession>
<dbReference type="InterPro" id="IPR027463">
    <property type="entry name" value="AcrB_DN_DC_subdom"/>
</dbReference>
<dbReference type="AlphaFoldDB" id="A0A2T0S082"/>
<comment type="caution">
    <text evidence="2">The sequence shown here is derived from an EMBL/GenBank/DDBJ whole genome shotgun (WGS) entry which is preliminary data.</text>
</comment>
<dbReference type="SUPFAM" id="SSF82714">
    <property type="entry name" value="Multidrug efflux transporter AcrB TolC docking domain, DN and DC subdomains"/>
    <property type="match status" value="2"/>
</dbReference>
<sequence length="1039" mass="111414">MVDWFVRHPVAANLLMALICVLGLSTAGGLERETFPEITASTVQVSVIYPGASARDVDEEICSPLEDALTGTSGLVDLDCLSVDGRGSATAELEEGGDLIQFYNDVFSAVSGINDFPTEAESPSVKLGNRDELIAMVAVSGLNGKRGLIEYTDTLADRLMALNGVTNATVSGITDRELRVTFDEAALRRYGLSSLDIADAIGARSLRLPLGEVETDTGGITLRYTDARRTIAELEDLILLHSDNGGMVRLKDLGQVRIVDADENLQAFIDGEQAAIISVFKGAEGDSIRLYNALEEVLEDERAAYPSPFSLKVTFNMTDLVKERLTLILKNIGIGLVLVFLTMWLFFTLREALWISAALPVSFLGTLFLMSSFGLTINMITLVALLMAVGLIMDDSIVIAENIERWRLRTGRLDAAKRGTLEVMPGVVSSFLTTACVFGPLMFITGNMGQILKFIPMVLLLTLAISLVEGFLILPHHLSHSGSNDPAAHEARPAARLLDRFKEAVVIPLAGALVRVRYLTIGTVFAGLILSIGLIASGTIKVIPFPAIEGDTVQVRISLTTGINRERTVATVESLLAALETVDAELTPGTEGGQPLVRQVMVQYGTNSDVNDNGSNTATITVDLLESSKRNVMADDVLDAWRRAAGPLPDIFQSSFAQAELGPAGADLDLEVSGRDLDEVEAAANALLRRILAHEDVTEAFTDFYGGRREVQLSLNDYGYSIGLTPQALALQLRNAFEGAETDSFRTGQSTVTVQVQLGDTVSDRADLEAFPISVGGGRQTALATVADMTLATSFPTITRKNGEVIARIKGQIDRNATTTTAISGWVLDTLAPELERQFPGATVTAGGGAEEQAETSSSMGSKLILGLLGIYMVLAFQFRSYTLPLVVMLSIPFALIGSILGHYAMGIDMAMPSFIGFASLSGIVVNNAILFLTFFQTHLKDEDHVAAALDAVRERFRPILLSTGTTVIGLLPLISDGSPQVQVMVPLVVSVAAGLMASMILVILVLPSLLSIYFDVFDVRKWQAQFAPKDSGAPVKQS</sequence>
<organism evidence="2 3">
    <name type="scientific">Aliiruegeria haliotis</name>
    <dbReference type="NCBI Taxonomy" id="1280846"/>
    <lineage>
        <taxon>Bacteria</taxon>
        <taxon>Pseudomonadati</taxon>
        <taxon>Pseudomonadota</taxon>
        <taxon>Alphaproteobacteria</taxon>
        <taxon>Rhodobacterales</taxon>
        <taxon>Roseobacteraceae</taxon>
        <taxon>Aliiruegeria</taxon>
    </lineage>
</organism>
<dbReference type="PRINTS" id="PR00702">
    <property type="entry name" value="ACRIFLAVINRP"/>
</dbReference>
<feature type="transmembrane region" description="Helical" evidence="1">
    <location>
        <begin position="957"/>
        <end position="976"/>
    </location>
</feature>
<keyword evidence="1" id="KW-1133">Transmembrane helix</keyword>
<dbReference type="PANTHER" id="PTHR32063">
    <property type="match status" value="1"/>
</dbReference>
<feature type="transmembrane region" description="Helical" evidence="1">
    <location>
        <begin position="451"/>
        <end position="474"/>
    </location>
</feature>
<dbReference type="Gene3D" id="3.30.70.1430">
    <property type="entry name" value="Multidrug efflux transporter AcrB pore domain"/>
    <property type="match status" value="2"/>
</dbReference>
<keyword evidence="1" id="KW-0812">Transmembrane</keyword>
<dbReference type="Gene3D" id="1.20.1640.10">
    <property type="entry name" value="Multidrug efflux transporter AcrB transmembrane domain"/>
    <property type="match status" value="2"/>
</dbReference>
<evidence type="ECO:0000256" key="1">
    <source>
        <dbReference type="SAM" id="Phobius"/>
    </source>
</evidence>
<reference evidence="2 3" key="1">
    <citation type="submission" date="2018-03" db="EMBL/GenBank/DDBJ databases">
        <title>Genomic Encyclopedia of Archaeal and Bacterial Type Strains, Phase II (KMG-II): from individual species to whole genera.</title>
        <authorList>
            <person name="Goeker M."/>
        </authorList>
    </citation>
    <scope>NUCLEOTIDE SEQUENCE [LARGE SCALE GENOMIC DNA]</scope>
    <source>
        <strain evidence="2 3">DSM 29328</strain>
    </source>
</reference>
<dbReference type="GO" id="GO:0042910">
    <property type="term" value="F:xenobiotic transmembrane transporter activity"/>
    <property type="evidence" value="ECO:0007669"/>
    <property type="project" value="TreeGrafter"/>
</dbReference>
<name>A0A2T0S082_9RHOB</name>
<feature type="transmembrane region" description="Helical" evidence="1">
    <location>
        <begin position="379"/>
        <end position="400"/>
    </location>
</feature>
<proteinExistence type="predicted"/>